<proteinExistence type="predicted"/>
<accession>A0A4Y2WCF2</accession>
<comment type="caution">
    <text evidence="2">The sequence shown here is derived from an EMBL/GenBank/DDBJ whole genome shotgun (WGS) entry which is preliminary data.</text>
</comment>
<feature type="coiled-coil region" evidence="1">
    <location>
        <begin position="8"/>
        <end position="85"/>
    </location>
</feature>
<gene>
    <name evidence="2" type="ORF">AVEN_182588_1</name>
</gene>
<sequence length="123" mass="14637">MQAYYSNSDELLEALTELNALRQKLKEIEIENKWLKKEIQEFQLLQTSAEKTPSTADLNSLRHKLKELENENNWLRKRIQEFQLQQTSAEKPSSSCNQRQTQIPKFDKMYLKENNVNRFMKGS</sequence>
<evidence type="ECO:0000313" key="3">
    <source>
        <dbReference type="Proteomes" id="UP000499080"/>
    </source>
</evidence>
<keyword evidence="1" id="KW-0175">Coiled coil</keyword>
<name>A0A4Y2WCF2_ARAVE</name>
<evidence type="ECO:0000256" key="1">
    <source>
        <dbReference type="SAM" id="Coils"/>
    </source>
</evidence>
<dbReference type="EMBL" id="BGPR01058833">
    <property type="protein sequence ID" value="GBO34919.1"/>
    <property type="molecule type" value="Genomic_DNA"/>
</dbReference>
<reference evidence="2 3" key="1">
    <citation type="journal article" date="2019" name="Sci. Rep.">
        <title>Orb-weaving spider Araneus ventricosus genome elucidates the spidroin gene catalogue.</title>
        <authorList>
            <person name="Kono N."/>
            <person name="Nakamura H."/>
            <person name="Ohtoshi R."/>
            <person name="Moran D.A.P."/>
            <person name="Shinohara A."/>
            <person name="Yoshida Y."/>
            <person name="Fujiwara M."/>
            <person name="Mori M."/>
            <person name="Tomita M."/>
            <person name="Arakawa K."/>
        </authorList>
    </citation>
    <scope>NUCLEOTIDE SEQUENCE [LARGE SCALE GENOMIC DNA]</scope>
</reference>
<protein>
    <submittedName>
        <fullName evidence="2">Uncharacterized protein</fullName>
    </submittedName>
</protein>
<evidence type="ECO:0000313" key="2">
    <source>
        <dbReference type="EMBL" id="GBO34919.1"/>
    </source>
</evidence>
<dbReference type="AlphaFoldDB" id="A0A4Y2WCF2"/>
<organism evidence="2 3">
    <name type="scientific">Araneus ventricosus</name>
    <name type="common">Orbweaver spider</name>
    <name type="synonym">Epeira ventricosa</name>
    <dbReference type="NCBI Taxonomy" id="182803"/>
    <lineage>
        <taxon>Eukaryota</taxon>
        <taxon>Metazoa</taxon>
        <taxon>Ecdysozoa</taxon>
        <taxon>Arthropoda</taxon>
        <taxon>Chelicerata</taxon>
        <taxon>Arachnida</taxon>
        <taxon>Araneae</taxon>
        <taxon>Araneomorphae</taxon>
        <taxon>Entelegynae</taxon>
        <taxon>Araneoidea</taxon>
        <taxon>Araneidae</taxon>
        <taxon>Araneus</taxon>
    </lineage>
</organism>
<keyword evidence="3" id="KW-1185">Reference proteome</keyword>
<dbReference type="Proteomes" id="UP000499080">
    <property type="component" value="Unassembled WGS sequence"/>
</dbReference>